<dbReference type="InterPro" id="IPR053134">
    <property type="entry name" value="RNA-dir_DNA_polymerase"/>
</dbReference>
<dbReference type="CDD" id="cd01647">
    <property type="entry name" value="RT_LTR"/>
    <property type="match status" value="1"/>
</dbReference>
<dbReference type="Proteomes" id="UP001445076">
    <property type="component" value="Unassembled WGS sequence"/>
</dbReference>
<dbReference type="Pfam" id="PF00078">
    <property type="entry name" value="RVT_1"/>
    <property type="match status" value="1"/>
</dbReference>
<organism evidence="2 3">
    <name type="scientific">Cherax quadricarinatus</name>
    <name type="common">Australian red claw crayfish</name>
    <dbReference type="NCBI Taxonomy" id="27406"/>
    <lineage>
        <taxon>Eukaryota</taxon>
        <taxon>Metazoa</taxon>
        <taxon>Ecdysozoa</taxon>
        <taxon>Arthropoda</taxon>
        <taxon>Crustacea</taxon>
        <taxon>Multicrustacea</taxon>
        <taxon>Malacostraca</taxon>
        <taxon>Eumalacostraca</taxon>
        <taxon>Eucarida</taxon>
        <taxon>Decapoda</taxon>
        <taxon>Pleocyemata</taxon>
        <taxon>Astacidea</taxon>
        <taxon>Parastacoidea</taxon>
        <taxon>Parastacidae</taxon>
        <taxon>Cherax</taxon>
    </lineage>
</organism>
<dbReference type="EMBL" id="JARKIK010000006">
    <property type="protein sequence ID" value="KAK8751372.1"/>
    <property type="molecule type" value="Genomic_DNA"/>
</dbReference>
<comment type="caution">
    <text evidence="2">The sequence shown here is derived from an EMBL/GenBank/DDBJ whole genome shotgun (WGS) entry which is preliminary data.</text>
</comment>
<protein>
    <recommendedName>
        <fullName evidence="1">Reverse transcriptase domain-containing protein</fullName>
    </recommendedName>
</protein>
<reference evidence="2 3" key="1">
    <citation type="journal article" date="2024" name="BMC Genomics">
        <title>Genome assembly of redclaw crayfish (Cherax quadricarinatus) provides insights into its immune adaptation and hypoxia tolerance.</title>
        <authorList>
            <person name="Liu Z."/>
            <person name="Zheng J."/>
            <person name="Li H."/>
            <person name="Fang K."/>
            <person name="Wang S."/>
            <person name="He J."/>
            <person name="Zhou D."/>
            <person name="Weng S."/>
            <person name="Chi M."/>
            <person name="Gu Z."/>
            <person name="He J."/>
            <person name="Li F."/>
            <person name="Wang M."/>
        </authorList>
    </citation>
    <scope>NUCLEOTIDE SEQUENCE [LARGE SCALE GENOMIC DNA]</scope>
    <source>
        <strain evidence="2">ZL_2023a</strain>
    </source>
</reference>
<feature type="non-terminal residue" evidence="2">
    <location>
        <position position="133"/>
    </location>
</feature>
<feature type="non-terminal residue" evidence="2">
    <location>
        <position position="1"/>
    </location>
</feature>
<evidence type="ECO:0000313" key="3">
    <source>
        <dbReference type="Proteomes" id="UP001445076"/>
    </source>
</evidence>
<accession>A0AAW0Y5Q1</accession>
<dbReference type="SUPFAM" id="SSF56672">
    <property type="entry name" value="DNA/RNA polymerases"/>
    <property type="match status" value="1"/>
</dbReference>
<dbReference type="Gene3D" id="3.10.10.10">
    <property type="entry name" value="HIV Type 1 Reverse Transcriptase, subunit A, domain 1"/>
    <property type="match status" value="1"/>
</dbReference>
<dbReference type="PANTHER" id="PTHR24559:SF454">
    <property type="entry name" value="RIBONUCLEASE H"/>
    <property type="match status" value="1"/>
</dbReference>
<proteinExistence type="predicted"/>
<gene>
    <name evidence="2" type="ORF">OTU49_014448</name>
</gene>
<feature type="domain" description="Reverse transcriptase" evidence="1">
    <location>
        <begin position="32"/>
        <end position="133"/>
    </location>
</feature>
<keyword evidence="3" id="KW-1185">Reference proteome</keyword>
<sequence length="133" mass="14948">KQELIQQQINTLLEYNLIEPSWTPWASPCLLVPKPDGTVRLCTDYRKANSVTKPDGFPLPRIDDLIDAVAGANFVTRLELLRGYYQVPLTPRAQEISGFVVKNGLITYKVMPFGLCNAASTFQRIMNILVQPL</sequence>
<name>A0AAW0Y5Q1_CHEQU</name>
<dbReference type="InterPro" id="IPR043502">
    <property type="entry name" value="DNA/RNA_pol_sf"/>
</dbReference>
<dbReference type="PANTHER" id="PTHR24559">
    <property type="entry name" value="TRANSPOSON TY3-I GAG-POL POLYPROTEIN"/>
    <property type="match status" value="1"/>
</dbReference>
<dbReference type="AlphaFoldDB" id="A0AAW0Y5Q1"/>
<evidence type="ECO:0000313" key="2">
    <source>
        <dbReference type="EMBL" id="KAK8751372.1"/>
    </source>
</evidence>
<evidence type="ECO:0000259" key="1">
    <source>
        <dbReference type="Pfam" id="PF00078"/>
    </source>
</evidence>
<dbReference type="InterPro" id="IPR000477">
    <property type="entry name" value="RT_dom"/>
</dbReference>
<dbReference type="GO" id="GO:0071897">
    <property type="term" value="P:DNA biosynthetic process"/>
    <property type="evidence" value="ECO:0007669"/>
    <property type="project" value="UniProtKB-ARBA"/>
</dbReference>